<keyword evidence="2 7" id="KW-0813">Transport</keyword>
<keyword evidence="6 7" id="KW-0472">Membrane</keyword>
<dbReference type="SUPFAM" id="SSF161098">
    <property type="entry name" value="MetI-like"/>
    <property type="match status" value="1"/>
</dbReference>
<keyword evidence="4 7" id="KW-0812">Transmembrane</keyword>
<evidence type="ECO:0000256" key="7">
    <source>
        <dbReference type="RuleBase" id="RU363032"/>
    </source>
</evidence>
<evidence type="ECO:0000256" key="4">
    <source>
        <dbReference type="ARBA" id="ARBA00022692"/>
    </source>
</evidence>
<feature type="transmembrane region" description="Helical" evidence="7">
    <location>
        <begin position="55"/>
        <end position="76"/>
    </location>
</feature>
<keyword evidence="9" id="KW-0762">Sugar transport</keyword>
<feature type="transmembrane region" description="Helical" evidence="7">
    <location>
        <begin position="182"/>
        <end position="203"/>
    </location>
</feature>
<dbReference type="PROSITE" id="PS50928">
    <property type="entry name" value="ABC_TM1"/>
    <property type="match status" value="1"/>
</dbReference>
<dbReference type="InterPro" id="IPR000515">
    <property type="entry name" value="MetI-like"/>
</dbReference>
<sequence length="340" mass="38263">MTIPTTTSAVPPIQNADKLLVASEPAKKARHRLRRAPRHIAPMEQRSTGEKVFQVFNVVVLVLFAFVCLYPFYYIFINTISSNQLSASGKILFWPREIHFTNYAEIFQIPDIWHAFLVSIERTVIGTGLTVICSAFLGFMMTQRKMRYRTFVYRFFVATMYVSAGVVPVYLLFNYIGLLDNFLVYVLPGMVSAFYIVLVKTFIESSIPETLQEAAEIDGAGTMSLFFRIMLPLMGPILATLAIFTAVGQWNSFMDTVIYVTRSDLQTLQYILYRYLTQSTALANSINAGGGSMTEISNTTQTAQSVQLTVTMVAVLPIFMVYPFMQRYFVKGITIGAVKG</sequence>
<evidence type="ECO:0000313" key="10">
    <source>
        <dbReference type="Proteomes" id="UP000198815"/>
    </source>
</evidence>
<dbReference type="STRING" id="64702.SAMN05443377_1128"/>
<organism evidence="9 10">
    <name type="scientific">Propionibacterium cyclohexanicum</name>
    <dbReference type="NCBI Taxonomy" id="64702"/>
    <lineage>
        <taxon>Bacteria</taxon>
        <taxon>Bacillati</taxon>
        <taxon>Actinomycetota</taxon>
        <taxon>Actinomycetes</taxon>
        <taxon>Propionibacteriales</taxon>
        <taxon>Propionibacteriaceae</taxon>
        <taxon>Propionibacterium</taxon>
    </lineage>
</organism>
<gene>
    <name evidence="9" type="ORF">SAMN05443377_1128</name>
</gene>
<proteinExistence type="inferred from homology"/>
<dbReference type="Gene3D" id="1.10.3720.10">
    <property type="entry name" value="MetI-like"/>
    <property type="match status" value="1"/>
</dbReference>
<feature type="transmembrane region" description="Helical" evidence="7">
    <location>
        <begin position="112"/>
        <end position="139"/>
    </location>
</feature>
<dbReference type="Pfam" id="PF00528">
    <property type="entry name" value="BPD_transp_1"/>
    <property type="match status" value="1"/>
</dbReference>
<dbReference type="InterPro" id="IPR035906">
    <property type="entry name" value="MetI-like_sf"/>
</dbReference>
<dbReference type="RefSeq" id="WP_218139252.1">
    <property type="nucleotide sequence ID" value="NZ_FOGZ01000012.1"/>
</dbReference>
<name>A0A1H9S9Q5_9ACTN</name>
<dbReference type="Proteomes" id="UP000198815">
    <property type="component" value="Unassembled WGS sequence"/>
</dbReference>
<evidence type="ECO:0000313" key="9">
    <source>
        <dbReference type="EMBL" id="SER81691.1"/>
    </source>
</evidence>
<feature type="domain" description="ABC transmembrane type-1" evidence="8">
    <location>
        <begin position="116"/>
        <end position="325"/>
    </location>
</feature>
<evidence type="ECO:0000256" key="2">
    <source>
        <dbReference type="ARBA" id="ARBA00022448"/>
    </source>
</evidence>
<evidence type="ECO:0000256" key="6">
    <source>
        <dbReference type="ARBA" id="ARBA00023136"/>
    </source>
</evidence>
<feature type="transmembrane region" description="Helical" evidence="7">
    <location>
        <begin position="151"/>
        <end position="176"/>
    </location>
</feature>
<feature type="transmembrane region" description="Helical" evidence="7">
    <location>
        <begin position="306"/>
        <end position="325"/>
    </location>
</feature>
<dbReference type="PANTHER" id="PTHR43744:SF9">
    <property type="entry name" value="POLYGALACTURONAN_RHAMNOGALACTURONAN TRANSPORT SYSTEM PERMEASE PROTEIN YTCP"/>
    <property type="match status" value="1"/>
</dbReference>
<evidence type="ECO:0000256" key="1">
    <source>
        <dbReference type="ARBA" id="ARBA00004651"/>
    </source>
</evidence>
<keyword evidence="3" id="KW-1003">Cell membrane</keyword>
<comment type="similarity">
    <text evidence="7">Belongs to the binding-protein-dependent transport system permease family.</text>
</comment>
<dbReference type="CDD" id="cd06261">
    <property type="entry name" value="TM_PBP2"/>
    <property type="match status" value="1"/>
</dbReference>
<keyword evidence="5 7" id="KW-1133">Transmembrane helix</keyword>
<dbReference type="PANTHER" id="PTHR43744">
    <property type="entry name" value="ABC TRANSPORTER PERMEASE PROTEIN MG189-RELATED-RELATED"/>
    <property type="match status" value="1"/>
</dbReference>
<evidence type="ECO:0000256" key="3">
    <source>
        <dbReference type="ARBA" id="ARBA00022475"/>
    </source>
</evidence>
<dbReference type="AlphaFoldDB" id="A0A1H9S9Q5"/>
<protein>
    <submittedName>
        <fullName evidence="9">Multiple sugar transport system permease protein/putative aldouronate transport system permease protein</fullName>
    </submittedName>
</protein>
<reference evidence="9 10" key="1">
    <citation type="submission" date="2016-10" db="EMBL/GenBank/DDBJ databases">
        <authorList>
            <person name="de Groot N.N."/>
        </authorList>
    </citation>
    <scope>NUCLEOTIDE SEQUENCE [LARGE SCALE GENOMIC DNA]</scope>
    <source>
        <strain evidence="9 10">DSM 16859</strain>
    </source>
</reference>
<evidence type="ECO:0000259" key="8">
    <source>
        <dbReference type="PROSITE" id="PS50928"/>
    </source>
</evidence>
<feature type="transmembrane region" description="Helical" evidence="7">
    <location>
        <begin position="224"/>
        <end position="247"/>
    </location>
</feature>
<evidence type="ECO:0000256" key="5">
    <source>
        <dbReference type="ARBA" id="ARBA00022989"/>
    </source>
</evidence>
<dbReference type="EMBL" id="FOGZ01000012">
    <property type="protein sequence ID" value="SER81691.1"/>
    <property type="molecule type" value="Genomic_DNA"/>
</dbReference>
<dbReference type="GO" id="GO:0005886">
    <property type="term" value="C:plasma membrane"/>
    <property type="evidence" value="ECO:0007669"/>
    <property type="project" value="UniProtKB-SubCell"/>
</dbReference>
<accession>A0A1H9S9Q5</accession>
<comment type="subcellular location">
    <subcellularLocation>
        <location evidence="1 7">Cell membrane</location>
        <topology evidence="1 7">Multi-pass membrane protein</topology>
    </subcellularLocation>
</comment>
<dbReference type="GO" id="GO:0055085">
    <property type="term" value="P:transmembrane transport"/>
    <property type="evidence" value="ECO:0007669"/>
    <property type="project" value="InterPro"/>
</dbReference>
<keyword evidence="10" id="KW-1185">Reference proteome</keyword>